<dbReference type="PANTHER" id="PTHR43507:SF20">
    <property type="entry name" value="NADH-UBIQUINONE OXIDOREDUCTASE CHAIN 4"/>
    <property type="match status" value="1"/>
</dbReference>
<evidence type="ECO:0000256" key="4">
    <source>
        <dbReference type="ARBA" id="ARBA00021006"/>
    </source>
</evidence>
<comment type="subcellular location">
    <subcellularLocation>
        <location evidence="1 16">Mitochondrion membrane</location>
        <topology evidence="1 16">Multi-pass membrane protein</topology>
    </subcellularLocation>
</comment>
<dbReference type="InterPro" id="IPR003918">
    <property type="entry name" value="NADH_UbQ_OxRdtase"/>
</dbReference>
<dbReference type="InterPro" id="IPR001750">
    <property type="entry name" value="ND/Mrp_TM"/>
</dbReference>
<evidence type="ECO:0000256" key="16">
    <source>
        <dbReference type="RuleBase" id="RU003297"/>
    </source>
</evidence>
<feature type="transmembrane region" description="Helical" evidence="16">
    <location>
        <begin position="309"/>
        <end position="329"/>
    </location>
</feature>
<keyword evidence="12 16" id="KW-0830">Ubiquinone</keyword>
<evidence type="ECO:0000256" key="14">
    <source>
        <dbReference type="ARBA" id="ARBA00023136"/>
    </source>
</evidence>
<evidence type="ECO:0000256" key="5">
    <source>
        <dbReference type="ARBA" id="ARBA00022448"/>
    </source>
</evidence>
<dbReference type="GO" id="GO:0003954">
    <property type="term" value="F:NADH dehydrogenase activity"/>
    <property type="evidence" value="ECO:0007669"/>
    <property type="project" value="TreeGrafter"/>
</dbReference>
<dbReference type="InterPro" id="IPR000260">
    <property type="entry name" value="NADH4_N"/>
</dbReference>
<evidence type="ECO:0000313" key="19">
    <source>
        <dbReference type="EMBL" id="AFR24982.1"/>
    </source>
</evidence>
<gene>
    <name evidence="19" type="primary">ND4</name>
</gene>
<sequence length="460" mass="51581">MLTILISSVLLLPSAWLVPKSWLWPVLTAQSLFIASISTKLLQNHTFVPMLNINILWNDDLSSPLLSLTCWLLPLLILAGSVTKYDEPTIRQRIYITNMILLQIFLVMAFSAYDFMLFYIMFEATIIPTLFIITRWGPQGERLTAGSHFMFYTLIGSLPLLIALIYLWHTAGSLVFPMLYYLPPIPSSPWAYKLLGLACLLAFLIKMPLYGVHLWLPKAHVEAPIPGSMVLAAILLKLGGYGMMRMALEYDPALKPITYPFIILALWGLVMTGFICLRQTDMKSFIAYSSVGHMGIVIAGILIETPLGFHGALTVMIAHGFISSLLFYLTNASYERTHTRTIILMRGLKIFVPLLTLWWFLAILANMAFPPTPNFIGEIALIQALYEWATPTFITTGLAMIVTAWYSLHFFVAIAHGTVTKNVFMYPPDLTQEQIIALLHLLPLLLLSLKPIILALAVSS</sequence>
<dbReference type="NCBIfam" id="TIGR01972">
    <property type="entry name" value="NDH_I_M"/>
    <property type="match status" value="1"/>
</dbReference>
<geneLocation type="mitochondrion" evidence="19"/>
<evidence type="ECO:0000256" key="8">
    <source>
        <dbReference type="ARBA" id="ARBA00022967"/>
    </source>
</evidence>
<proteinExistence type="inferred from homology"/>
<name>J9QM08_MEGSH</name>
<dbReference type="AlphaFoldDB" id="J9QM08"/>
<dbReference type="GO" id="GO:0008137">
    <property type="term" value="F:NADH dehydrogenase (ubiquinone) activity"/>
    <property type="evidence" value="ECO:0007669"/>
    <property type="project" value="UniProtKB-UniRule"/>
</dbReference>
<feature type="transmembrane region" description="Helical" evidence="16">
    <location>
        <begin position="435"/>
        <end position="458"/>
    </location>
</feature>
<organism evidence="19">
    <name type="scientific">Megophrys shapingensis</name>
    <name type="common">Shaping horned toad</name>
    <name type="synonym">Xenophrys shapingensis</name>
    <dbReference type="NCBI Taxonomy" id="265032"/>
    <lineage>
        <taxon>Eukaryota</taxon>
        <taxon>Metazoa</taxon>
        <taxon>Chordata</taxon>
        <taxon>Craniata</taxon>
        <taxon>Vertebrata</taxon>
        <taxon>Euteleostomi</taxon>
        <taxon>Amphibia</taxon>
        <taxon>Batrachia</taxon>
        <taxon>Anura</taxon>
        <taxon>Pelobatoidea</taxon>
        <taxon>Megophryidae</taxon>
        <taxon>Megophrys</taxon>
    </lineage>
</organism>
<keyword evidence="8" id="KW-1278">Translocase</keyword>
<dbReference type="PRINTS" id="PR01437">
    <property type="entry name" value="NUOXDRDTASE4"/>
</dbReference>
<dbReference type="EC" id="7.1.1.2" evidence="3 16"/>
<feature type="transmembrane region" description="Helical" evidence="16">
    <location>
        <begin position="284"/>
        <end position="303"/>
    </location>
</feature>
<evidence type="ECO:0000256" key="13">
    <source>
        <dbReference type="ARBA" id="ARBA00023128"/>
    </source>
</evidence>
<feature type="transmembrane region" description="Helical" evidence="16">
    <location>
        <begin position="190"/>
        <end position="211"/>
    </location>
</feature>
<feature type="transmembrane region" description="Helical" evidence="16">
    <location>
        <begin position="94"/>
        <end position="113"/>
    </location>
</feature>
<evidence type="ECO:0000256" key="9">
    <source>
        <dbReference type="ARBA" id="ARBA00022982"/>
    </source>
</evidence>
<dbReference type="CTD" id="4538"/>
<feature type="transmembrane region" description="Helical" evidence="16">
    <location>
        <begin position="119"/>
        <end position="137"/>
    </location>
</feature>
<dbReference type="PANTHER" id="PTHR43507">
    <property type="entry name" value="NADH-UBIQUINONE OXIDOREDUCTASE CHAIN 4"/>
    <property type="match status" value="1"/>
</dbReference>
<feature type="transmembrane region" description="Helical" evidence="16">
    <location>
        <begin position="350"/>
        <end position="369"/>
    </location>
</feature>
<keyword evidence="13 16" id="KW-0496">Mitochondrion</keyword>
<dbReference type="GO" id="GO:0042773">
    <property type="term" value="P:ATP synthesis coupled electron transport"/>
    <property type="evidence" value="ECO:0007669"/>
    <property type="project" value="InterPro"/>
</dbReference>
<evidence type="ECO:0000259" key="17">
    <source>
        <dbReference type="Pfam" id="PF00361"/>
    </source>
</evidence>
<feature type="transmembrane region" description="Helical" evidence="16">
    <location>
        <begin position="149"/>
        <end position="170"/>
    </location>
</feature>
<dbReference type="InterPro" id="IPR010227">
    <property type="entry name" value="NADH_Q_OxRdtase_chainM/4"/>
</dbReference>
<evidence type="ECO:0000256" key="10">
    <source>
        <dbReference type="ARBA" id="ARBA00022989"/>
    </source>
</evidence>
<feature type="domain" description="NADH:ubiquinone oxidoreductase chain 4 N-terminal" evidence="18">
    <location>
        <begin position="1"/>
        <end position="109"/>
    </location>
</feature>
<evidence type="ECO:0000256" key="12">
    <source>
        <dbReference type="ARBA" id="ARBA00023075"/>
    </source>
</evidence>
<comment type="similarity">
    <text evidence="2 16">Belongs to the complex I subunit 4 family.</text>
</comment>
<dbReference type="EMBL" id="JX458090">
    <property type="protein sequence ID" value="AFR24982.1"/>
    <property type="molecule type" value="Genomic_DNA"/>
</dbReference>
<dbReference type="GO" id="GO:0015990">
    <property type="term" value="P:electron transport coupled proton transport"/>
    <property type="evidence" value="ECO:0007669"/>
    <property type="project" value="TreeGrafter"/>
</dbReference>
<feature type="transmembrane region" description="Helical" evidence="16">
    <location>
        <begin position="223"/>
        <end position="244"/>
    </location>
</feature>
<comment type="function">
    <text evidence="16">Core subunit of the mitochondrial membrane respiratory chain NADH dehydrogenase (Complex I) which catalyzes electron transfer from NADH through the respiratory chain, using ubiquinone as an electron acceptor. Essential for the catalytic activity and assembly of complex I.</text>
</comment>
<accession>J9QM08</accession>
<comment type="catalytic activity">
    <reaction evidence="15 16">
        <text>a ubiquinone + NADH + 5 H(+)(in) = a ubiquinol + NAD(+) + 4 H(+)(out)</text>
        <dbReference type="Rhea" id="RHEA:29091"/>
        <dbReference type="Rhea" id="RHEA-COMP:9565"/>
        <dbReference type="Rhea" id="RHEA-COMP:9566"/>
        <dbReference type="ChEBI" id="CHEBI:15378"/>
        <dbReference type="ChEBI" id="CHEBI:16389"/>
        <dbReference type="ChEBI" id="CHEBI:17976"/>
        <dbReference type="ChEBI" id="CHEBI:57540"/>
        <dbReference type="ChEBI" id="CHEBI:57945"/>
        <dbReference type="EC" id="7.1.1.2"/>
    </reaction>
</comment>
<evidence type="ECO:0000256" key="6">
    <source>
        <dbReference type="ARBA" id="ARBA00022660"/>
    </source>
</evidence>
<dbReference type="GeneID" id="13825541"/>
<evidence type="ECO:0000256" key="7">
    <source>
        <dbReference type="ARBA" id="ARBA00022692"/>
    </source>
</evidence>
<feature type="domain" description="NADH:quinone oxidoreductase/Mrp antiporter transmembrane" evidence="17">
    <location>
        <begin position="112"/>
        <end position="399"/>
    </location>
</feature>
<feature type="transmembrane region" description="Helical" evidence="16">
    <location>
        <begin position="389"/>
        <end position="414"/>
    </location>
</feature>
<keyword evidence="10 16" id="KW-1133">Transmembrane helix</keyword>
<keyword evidence="5 16" id="KW-0813">Transport</keyword>
<dbReference type="Pfam" id="PF01059">
    <property type="entry name" value="Oxidored_q5_N"/>
    <property type="match status" value="1"/>
</dbReference>
<keyword evidence="14 16" id="KW-0472">Membrane</keyword>
<evidence type="ECO:0000256" key="15">
    <source>
        <dbReference type="ARBA" id="ARBA00049551"/>
    </source>
</evidence>
<keyword evidence="7 16" id="KW-0812">Transmembrane</keyword>
<keyword evidence="6 16" id="KW-0679">Respiratory chain</keyword>
<evidence type="ECO:0000256" key="3">
    <source>
        <dbReference type="ARBA" id="ARBA00012944"/>
    </source>
</evidence>
<feature type="transmembrane region" description="Helical" evidence="16">
    <location>
        <begin position="61"/>
        <end position="82"/>
    </location>
</feature>
<evidence type="ECO:0000256" key="2">
    <source>
        <dbReference type="ARBA" id="ARBA00009025"/>
    </source>
</evidence>
<dbReference type="RefSeq" id="YP_006883624.1">
    <property type="nucleotide sequence ID" value="NC_018785.1"/>
</dbReference>
<dbReference type="GO" id="GO:0031966">
    <property type="term" value="C:mitochondrial membrane"/>
    <property type="evidence" value="ECO:0007669"/>
    <property type="project" value="UniProtKB-SubCell"/>
</dbReference>
<keyword evidence="9 16" id="KW-0249">Electron transport</keyword>
<evidence type="ECO:0000256" key="11">
    <source>
        <dbReference type="ARBA" id="ARBA00023027"/>
    </source>
</evidence>
<dbReference type="Pfam" id="PF00361">
    <property type="entry name" value="Proton_antipo_M"/>
    <property type="match status" value="1"/>
</dbReference>
<reference evidence="19" key="1">
    <citation type="submission" date="2012-08" db="EMBL/GenBank/DDBJ databases">
        <authorList>
            <person name="Xiang T.M."/>
            <person name="Wang B."/>
            <person name="Jiang J.P."/>
            <person name="Li C."/>
            <person name="Xie F."/>
        </authorList>
    </citation>
    <scope>NUCLEOTIDE SEQUENCE</scope>
</reference>
<evidence type="ECO:0000256" key="1">
    <source>
        <dbReference type="ARBA" id="ARBA00004225"/>
    </source>
</evidence>
<protein>
    <recommendedName>
        <fullName evidence="4 16">NADH-ubiquinone oxidoreductase chain 4</fullName>
        <ecNumber evidence="3 16">7.1.1.2</ecNumber>
    </recommendedName>
</protein>
<dbReference type="GO" id="GO:0048039">
    <property type="term" value="F:ubiquinone binding"/>
    <property type="evidence" value="ECO:0007669"/>
    <property type="project" value="TreeGrafter"/>
</dbReference>
<evidence type="ECO:0000259" key="18">
    <source>
        <dbReference type="Pfam" id="PF01059"/>
    </source>
</evidence>
<keyword evidence="11 16" id="KW-0520">NAD</keyword>
<feature type="transmembrane region" description="Helical" evidence="16">
    <location>
        <begin position="256"/>
        <end position="277"/>
    </location>
</feature>
<reference evidence="19" key="2">
    <citation type="journal article" date="2013" name="Mitochondrial DNA">
        <title>The complete mitochondrial genome of Megophrys shapingensis (Amphibia, Anura, Megophryidae).</title>
        <authorList>
            <person name="Xiang T."/>
            <person name="Wang B."/>
            <person name="Liang X."/>
            <person name="Jiang J."/>
            <person name="Li C."/>
            <person name="Xie F."/>
        </authorList>
    </citation>
    <scope>NUCLEOTIDE SEQUENCE</scope>
</reference>